<dbReference type="Pfam" id="PF09356">
    <property type="entry name" value="Phage_BR0599"/>
    <property type="match status" value="1"/>
</dbReference>
<dbReference type="EMBL" id="JBHRST010000016">
    <property type="protein sequence ID" value="MFC3098248.1"/>
    <property type="molecule type" value="Genomic_DNA"/>
</dbReference>
<evidence type="ECO:0000313" key="2">
    <source>
        <dbReference type="EMBL" id="MFC3098248.1"/>
    </source>
</evidence>
<accession>A0ABV7E8N4</accession>
<dbReference type="Pfam" id="PF09931">
    <property type="entry name" value="Phage_phiJL001_Gp84_N"/>
    <property type="match status" value="1"/>
</dbReference>
<name>A0ABV7E8N4_9SPHN</name>
<gene>
    <name evidence="2" type="ORF">ACFODU_10640</name>
</gene>
<dbReference type="RefSeq" id="WP_336926676.1">
    <property type="nucleotide sequence ID" value="NZ_JBANRO010000008.1"/>
</dbReference>
<reference evidence="3" key="1">
    <citation type="journal article" date="2019" name="Int. J. Syst. Evol. Microbiol.">
        <title>The Global Catalogue of Microorganisms (GCM) 10K type strain sequencing project: providing services to taxonomists for standard genome sequencing and annotation.</title>
        <authorList>
            <consortium name="The Broad Institute Genomics Platform"/>
            <consortium name="The Broad Institute Genome Sequencing Center for Infectious Disease"/>
            <person name="Wu L."/>
            <person name="Ma J."/>
        </authorList>
    </citation>
    <scope>NUCLEOTIDE SEQUENCE [LARGE SCALE GENOMIC DNA]</scope>
    <source>
        <strain evidence="3">KCTC 52607</strain>
    </source>
</reference>
<dbReference type="InterPro" id="IPR011928">
    <property type="entry name" value="Phage_phiJL001_Gp84"/>
</dbReference>
<dbReference type="NCBIfam" id="TIGR02218">
    <property type="entry name" value="phg_TIGR02218"/>
    <property type="match status" value="1"/>
</dbReference>
<proteinExistence type="predicted"/>
<evidence type="ECO:0000259" key="1">
    <source>
        <dbReference type="Pfam" id="PF09356"/>
    </source>
</evidence>
<comment type="caution">
    <text evidence="2">The sequence shown here is derived from an EMBL/GenBank/DDBJ whole genome shotgun (WGS) entry which is preliminary data.</text>
</comment>
<organism evidence="2 3">
    <name type="scientific">Alteraurantiacibacter palmitatis</name>
    <dbReference type="NCBI Taxonomy" id="2054628"/>
    <lineage>
        <taxon>Bacteria</taxon>
        <taxon>Pseudomonadati</taxon>
        <taxon>Pseudomonadota</taxon>
        <taxon>Alphaproteobacteria</taxon>
        <taxon>Sphingomonadales</taxon>
        <taxon>Erythrobacteraceae</taxon>
        <taxon>Alteraurantiacibacter</taxon>
    </lineage>
</organism>
<evidence type="ECO:0000313" key="3">
    <source>
        <dbReference type="Proteomes" id="UP001595456"/>
    </source>
</evidence>
<sequence length="273" mass="28986">MSKVFFASELEAVATFWRIERRDGVTLGFTSHDRDLWFDGVLHRAAPGMVPSAIRRSAGLSNDSAEVEGALAHDAIRAADLAAGRFDGARFAIGVVDWETLEHAVLFHGQAGAIAEDSGGFSAELQSAKAALSLDLVPRTSPTCRAAFCGPGCHLSASRYSHECRVAFAGHDAGLVQFADAPAAELLADGWVRWIDGPHAGITMQILQSGPAGQVLDQPLDYGLATGTRALLREGCDHRLSTCHSRFGNAANFRGEPFVPGNDLLGRYGNGSQ</sequence>
<keyword evidence="3" id="KW-1185">Reference proteome</keyword>
<dbReference type="InterPro" id="IPR018964">
    <property type="entry name" value="Phage_phiJL001_Gp84_C"/>
</dbReference>
<protein>
    <submittedName>
        <fullName evidence="2">DUF2163 domain-containing protein</fullName>
    </submittedName>
</protein>
<feature type="domain" description="Bacteriophage phiJL001 Gp84 C-terminal" evidence="1">
    <location>
        <begin position="188"/>
        <end position="263"/>
    </location>
</feature>
<dbReference type="Proteomes" id="UP001595456">
    <property type="component" value="Unassembled WGS sequence"/>
</dbReference>